<proteinExistence type="predicted"/>
<dbReference type="EMBL" id="AHOQ02000049">
    <property type="protein sequence ID" value="EMO43718.1"/>
    <property type="molecule type" value="Genomic_DNA"/>
</dbReference>
<sequence>MNFIEVSKKYEKLSQKYPNTSKIDKTIEIKIMIFIANNESSKVLRSCEQTLNFPLLLSLQIE</sequence>
<evidence type="ECO:0000313" key="1">
    <source>
        <dbReference type="EMBL" id="EMO43718.1"/>
    </source>
</evidence>
<dbReference type="AlphaFoldDB" id="M6V2E2"/>
<organism evidence="1 2">
    <name type="scientific">Leptospira santarosai str. ZUN179</name>
    <dbReference type="NCBI Taxonomy" id="1049985"/>
    <lineage>
        <taxon>Bacteria</taxon>
        <taxon>Pseudomonadati</taxon>
        <taxon>Spirochaetota</taxon>
        <taxon>Spirochaetia</taxon>
        <taxon>Leptospirales</taxon>
        <taxon>Leptospiraceae</taxon>
        <taxon>Leptospira</taxon>
    </lineage>
</organism>
<evidence type="ECO:0000313" key="2">
    <source>
        <dbReference type="Proteomes" id="UP000012160"/>
    </source>
</evidence>
<accession>M6V2E2</accession>
<gene>
    <name evidence="1" type="ORF">LEP1GSC187_2507</name>
</gene>
<reference evidence="1 2" key="1">
    <citation type="submission" date="2013-01" db="EMBL/GenBank/DDBJ databases">
        <authorList>
            <person name="Harkins D.M."/>
            <person name="Durkin A.S."/>
            <person name="Brinkac L.M."/>
            <person name="Haft D.H."/>
            <person name="Selengut J.D."/>
            <person name="Sanka R."/>
            <person name="DePew J."/>
            <person name="Purushe J."/>
            <person name="Matthias M.A."/>
            <person name="Vinetz J.M."/>
            <person name="Sutton G.G."/>
            <person name="Nierman W.C."/>
            <person name="Fouts D.E."/>
        </authorList>
    </citation>
    <scope>NUCLEOTIDE SEQUENCE [LARGE SCALE GENOMIC DNA]</scope>
    <source>
        <strain evidence="1 2">ZUN179</strain>
    </source>
</reference>
<protein>
    <submittedName>
        <fullName evidence="1">Uncharacterized protein</fullName>
    </submittedName>
</protein>
<dbReference type="Proteomes" id="UP000012160">
    <property type="component" value="Unassembled WGS sequence"/>
</dbReference>
<name>M6V2E2_9LEPT</name>
<comment type="caution">
    <text evidence="1">The sequence shown here is derived from an EMBL/GenBank/DDBJ whole genome shotgun (WGS) entry which is preliminary data.</text>
</comment>